<organism evidence="1 2">
    <name type="scientific">Streblomastix strix</name>
    <dbReference type="NCBI Taxonomy" id="222440"/>
    <lineage>
        <taxon>Eukaryota</taxon>
        <taxon>Metamonada</taxon>
        <taxon>Preaxostyla</taxon>
        <taxon>Oxymonadida</taxon>
        <taxon>Streblomastigidae</taxon>
        <taxon>Streblomastix</taxon>
    </lineage>
</organism>
<sequence>EFEVPLPSAKFAVFPPQFRELPKPHLELFDLEEEFASERVALIKTDYQMCVQLIYYISTNAEDELESFVQESGEILGINALFAQDASLKPSITEYLTQESDAKGKIDQNQFDYFQIQYGGHTIFFFQLKDENVTKVSENYDDPKDINIMKDDIINSLRTDLRENEYQKSI</sequence>
<dbReference type="PANTHER" id="PTHR12969">
    <property type="entry name" value="NGD5/OSM-6/IFT52"/>
    <property type="match status" value="1"/>
</dbReference>
<dbReference type="GO" id="GO:0060271">
    <property type="term" value="P:cilium assembly"/>
    <property type="evidence" value="ECO:0007669"/>
    <property type="project" value="TreeGrafter"/>
</dbReference>
<dbReference type="Gene3D" id="6.10.250.2800">
    <property type="match status" value="1"/>
</dbReference>
<dbReference type="InterPro" id="IPR039975">
    <property type="entry name" value="IFT52"/>
</dbReference>
<dbReference type="OrthoDB" id="10259368at2759"/>
<dbReference type="GO" id="GO:0005814">
    <property type="term" value="C:centriole"/>
    <property type="evidence" value="ECO:0007669"/>
    <property type="project" value="TreeGrafter"/>
</dbReference>
<dbReference type="GO" id="GO:0042073">
    <property type="term" value="P:intraciliary transport"/>
    <property type="evidence" value="ECO:0007669"/>
    <property type="project" value="TreeGrafter"/>
</dbReference>
<name>A0A5J4V045_9EUKA</name>
<dbReference type="Proteomes" id="UP000324800">
    <property type="component" value="Unassembled WGS sequence"/>
</dbReference>
<evidence type="ECO:0000313" key="2">
    <source>
        <dbReference type="Proteomes" id="UP000324800"/>
    </source>
</evidence>
<proteinExistence type="predicted"/>
<dbReference type="PANTHER" id="PTHR12969:SF7">
    <property type="entry name" value="INTRAFLAGELLAR TRANSPORT PROTEIN 52 HOMOLOG"/>
    <property type="match status" value="1"/>
</dbReference>
<feature type="non-terminal residue" evidence="1">
    <location>
        <position position="1"/>
    </location>
</feature>
<dbReference type="AlphaFoldDB" id="A0A5J4V045"/>
<dbReference type="EMBL" id="SNRW01010779">
    <property type="protein sequence ID" value="KAA6376078.1"/>
    <property type="molecule type" value="Genomic_DNA"/>
</dbReference>
<dbReference type="GO" id="GO:0030992">
    <property type="term" value="C:intraciliary transport particle B"/>
    <property type="evidence" value="ECO:0007669"/>
    <property type="project" value="TreeGrafter"/>
</dbReference>
<reference evidence="1 2" key="1">
    <citation type="submission" date="2019-03" db="EMBL/GenBank/DDBJ databases">
        <title>Single cell metagenomics reveals metabolic interactions within the superorganism composed of flagellate Streblomastix strix and complex community of Bacteroidetes bacteria on its surface.</title>
        <authorList>
            <person name="Treitli S.C."/>
            <person name="Kolisko M."/>
            <person name="Husnik F."/>
            <person name="Keeling P."/>
            <person name="Hampl V."/>
        </authorList>
    </citation>
    <scope>NUCLEOTIDE SEQUENCE [LARGE SCALE GENOMIC DNA]</scope>
    <source>
        <strain evidence="1">ST1C</strain>
    </source>
</reference>
<protein>
    <submittedName>
        <fullName evidence="1">Uncharacterized protein</fullName>
    </submittedName>
</protein>
<comment type="caution">
    <text evidence="1">The sequence shown here is derived from an EMBL/GenBank/DDBJ whole genome shotgun (WGS) entry which is preliminary data.</text>
</comment>
<gene>
    <name evidence="1" type="ORF">EZS28_028392</name>
</gene>
<accession>A0A5J4V045</accession>
<dbReference type="GO" id="GO:0005929">
    <property type="term" value="C:cilium"/>
    <property type="evidence" value="ECO:0007669"/>
    <property type="project" value="TreeGrafter"/>
</dbReference>
<evidence type="ECO:0000313" key="1">
    <source>
        <dbReference type="EMBL" id="KAA6376078.1"/>
    </source>
</evidence>